<evidence type="ECO:0000313" key="5">
    <source>
        <dbReference type="EMBL" id="MCW3474744.1"/>
    </source>
</evidence>
<reference evidence="5" key="1">
    <citation type="submission" date="2022-09" db="EMBL/GenBank/DDBJ databases">
        <title>Rhodovastum sp. nov. RN2-1 isolated from soil in Seongnam, South Korea.</title>
        <authorList>
            <person name="Le N.T."/>
        </authorList>
    </citation>
    <scope>NUCLEOTIDE SEQUENCE</scope>
    <source>
        <strain evidence="5">RN2-1</strain>
    </source>
</reference>
<dbReference type="InterPro" id="IPR036390">
    <property type="entry name" value="WH_DNA-bd_sf"/>
</dbReference>
<comment type="caution">
    <text evidence="5">The sequence shown here is derived from an EMBL/GenBank/DDBJ whole genome shotgun (WGS) entry which is preliminary data.</text>
</comment>
<dbReference type="InterPro" id="IPR011711">
    <property type="entry name" value="GntR_C"/>
</dbReference>
<dbReference type="PRINTS" id="PR00035">
    <property type="entry name" value="HTHGNTR"/>
</dbReference>
<evidence type="ECO:0000256" key="3">
    <source>
        <dbReference type="ARBA" id="ARBA00023163"/>
    </source>
</evidence>
<evidence type="ECO:0000313" key="6">
    <source>
        <dbReference type="Proteomes" id="UP001165679"/>
    </source>
</evidence>
<dbReference type="PANTHER" id="PTHR43537:SF24">
    <property type="entry name" value="GLUCONATE OPERON TRANSCRIPTIONAL REPRESSOR"/>
    <property type="match status" value="1"/>
</dbReference>
<dbReference type="GO" id="GO:0003700">
    <property type="term" value="F:DNA-binding transcription factor activity"/>
    <property type="evidence" value="ECO:0007669"/>
    <property type="project" value="InterPro"/>
</dbReference>
<dbReference type="Pfam" id="PF00392">
    <property type="entry name" value="GntR"/>
    <property type="match status" value="1"/>
</dbReference>
<dbReference type="PANTHER" id="PTHR43537">
    <property type="entry name" value="TRANSCRIPTIONAL REGULATOR, GNTR FAMILY"/>
    <property type="match status" value="1"/>
</dbReference>
<organism evidence="5 6">
    <name type="scientific">Limobrevibacterium gyesilva</name>
    <dbReference type="NCBI Taxonomy" id="2991712"/>
    <lineage>
        <taxon>Bacteria</taxon>
        <taxon>Pseudomonadati</taxon>
        <taxon>Pseudomonadota</taxon>
        <taxon>Alphaproteobacteria</taxon>
        <taxon>Acetobacterales</taxon>
        <taxon>Acetobacteraceae</taxon>
        <taxon>Limobrevibacterium</taxon>
    </lineage>
</organism>
<dbReference type="EMBL" id="JAPDNT010000005">
    <property type="protein sequence ID" value="MCW3474744.1"/>
    <property type="molecule type" value="Genomic_DNA"/>
</dbReference>
<sequence>MSVESVLWVERQAEPLREKTLKALREAILSDHLKPGQRLVERDLCEQTGVSRSSIREALRYLESEGLVESHGPKGMFVSVLTRQQAMEIYEVRAALEGEAARHFAERASEAAVAELREAFSRVERVALNDPEAYGREIDQFFEVLFTGAGNATAHALMRSLRARINFMRNTTIRIAPKTRVKGSMAQMKRIIDAMERRDGEAAAAACRGYVARSAEFAEQHFSKMAKDAPQGA</sequence>
<keyword evidence="3" id="KW-0804">Transcription</keyword>
<dbReference type="InterPro" id="IPR000524">
    <property type="entry name" value="Tscrpt_reg_HTH_GntR"/>
</dbReference>
<keyword evidence="1" id="KW-0805">Transcription regulation</keyword>
<feature type="domain" description="HTH gntR-type" evidence="4">
    <location>
        <begin position="14"/>
        <end position="81"/>
    </location>
</feature>
<proteinExistence type="predicted"/>
<dbReference type="GO" id="GO:0003677">
    <property type="term" value="F:DNA binding"/>
    <property type="evidence" value="ECO:0007669"/>
    <property type="project" value="UniProtKB-KW"/>
</dbReference>
<dbReference type="AlphaFoldDB" id="A0AA41YK53"/>
<dbReference type="RefSeq" id="WP_264713400.1">
    <property type="nucleotide sequence ID" value="NZ_JAPDNT010000005.1"/>
</dbReference>
<evidence type="ECO:0000259" key="4">
    <source>
        <dbReference type="PROSITE" id="PS50949"/>
    </source>
</evidence>
<dbReference type="Gene3D" id="1.10.10.10">
    <property type="entry name" value="Winged helix-like DNA-binding domain superfamily/Winged helix DNA-binding domain"/>
    <property type="match status" value="1"/>
</dbReference>
<dbReference type="SUPFAM" id="SSF48008">
    <property type="entry name" value="GntR ligand-binding domain-like"/>
    <property type="match status" value="1"/>
</dbReference>
<dbReference type="Gene3D" id="1.20.120.530">
    <property type="entry name" value="GntR ligand-binding domain-like"/>
    <property type="match status" value="1"/>
</dbReference>
<protein>
    <submittedName>
        <fullName evidence="5">GntR family transcriptional regulator</fullName>
    </submittedName>
</protein>
<dbReference type="PROSITE" id="PS50949">
    <property type="entry name" value="HTH_GNTR"/>
    <property type="match status" value="1"/>
</dbReference>
<dbReference type="InterPro" id="IPR008920">
    <property type="entry name" value="TF_FadR/GntR_C"/>
</dbReference>
<dbReference type="CDD" id="cd07377">
    <property type="entry name" value="WHTH_GntR"/>
    <property type="match status" value="1"/>
</dbReference>
<dbReference type="SMART" id="SM00345">
    <property type="entry name" value="HTH_GNTR"/>
    <property type="match status" value="1"/>
</dbReference>
<dbReference type="InterPro" id="IPR036388">
    <property type="entry name" value="WH-like_DNA-bd_sf"/>
</dbReference>
<keyword evidence="6" id="KW-1185">Reference proteome</keyword>
<dbReference type="Pfam" id="PF07729">
    <property type="entry name" value="FCD"/>
    <property type="match status" value="1"/>
</dbReference>
<dbReference type="SUPFAM" id="SSF46785">
    <property type="entry name" value="Winged helix' DNA-binding domain"/>
    <property type="match status" value="1"/>
</dbReference>
<gene>
    <name evidence="5" type="ORF">OL599_09125</name>
</gene>
<reference evidence="5" key="2">
    <citation type="submission" date="2022-10" db="EMBL/GenBank/DDBJ databases">
        <authorList>
            <person name="Trinh H.N."/>
        </authorList>
    </citation>
    <scope>NUCLEOTIDE SEQUENCE</scope>
    <source>
        <strain evidence="5">RN2-1</strain>
    </source>
</reference>
<accession>A0AA41YK53</accession>
<dbReference type="Proteomes" id="UP001165679">
    <property type="component" value="Unassembled WGS sequence"/>
</dbReference>
<evidence type="ECO:0000256" key="2">
    <source>
        <dbReference type="ARBA" id="ARBA00023125"/>
    </source>
</evidence>
<keyword evidence="2" id="KW-0238">DNA-binding</keyword>
<dbReference type="SMART" id="SM00895">
    <property type="entry name" value="FCD"/>
    <property type="match status" value="1"/>
</dbReference>
<evidence type="ECO:0000256" key="1">
    <source>
        <dbReference type="ARBA" id="ARBA00023015"/>
    </source>
</evidence>
<name>A0AA41YK53_9PROT</name>